<evidence type="ECO:0000313" key="2">
    <source>
        <dbReference type="RefSeq" id="XP_016652728.1"/>
    </source>
</evidence>
<organism evidence="1 2">
    <name type="scientific">Prunus mume</name>
    <name type="common">Japanese apricot</name>
    <name type="synonym">Armeniaca mume</name>
    <dbReference type="NCBI Taxonomy" id="102107"/>
    <lineage>
        <taxon>Eukaryota</taxon>
        <taxon>Viridiplantae</taxon>
        <taxon>Streptophyta</taxon>
        <taxon>Embryophyta</taxon>
        <taxon>Tracheophyta</taxon>
        <taxon>Spermatophyta</taxon>
        <taxon>Magnoliopsida</taxon>
        <taxon>eudicotyledons</taxon>
        <taxon>Gunneridae</taxon>
        <taxon>Pentapetalae</taxon>
        <taxon>rosids</taxon>
        <taxon>fabids</taxon>
        <taxon>Rosales</taxon>
        <taxon>Rosaceae</taxon>
        <taxon>Amygdaloideae</taxon>
        <taxon>Amygdaleae</taxon>
        <taxon>Prunus</taxon>
    </lineage>
</organism>
<dbReference type="Gene3D" id="2.40.70.10">
    <property type="entry name" value="Acid Proteases"/>
    <property type="match status" value="1"/>
</dbReference>
<dbReference type="RefSeq" id="XP_016652728.1">
    <property type="nucleotide sequence ID" value="XM_016797242.1"/>
</dbReference>
<sequence>MTQQEAQATPGVITGMIPIFGYFARVLIDTRATHSFIAHSFSPYASVRSTPMAENLSISLPTGDVLFADMVFKDCYVQVGDAMLEADLIPLELVDLDIILGMDWLEKHRASVDCFWKEVVFRSPGQPEAIFHGE</sequence>
<gene>
    <name evidence="2" type="primary">LOC107882034</name>
</gene>
<dbReference type="SUPFAM" id="SSF50630">
    <property type="entry name" value="Acid proteases"/>
    <property type="match status" value="1"/>
</dbReference>
<dbReference type="InterPro" id="IPR021109">
    <property type="entry name" value="Peptidase_aspartic_dom_sf"/>
</dbReference>
<reference evidence="1" key="1">
    <citation type="journal article" date="2012" name="Nat. Commun.">
        <title>The genome of Prunus mume.</title>
        <authorList>
            <person name="Zhang Q."/>
            <person name="Chen W."/>
            <person name="Sun L."/>
            <person name="Zhao F."/>
            <person name="Huang B."/>
            <person name="Yang W."/>
            <person name="Tao Y."/>
            <person name="Wang J."/>
            <person name="Yuan Z."/>
            <person name="Fan G."/>
            <person name="Xing Z."/>
            <person name="Han C."/>
            <person name="Pan H."/>
            <person name="Zhong X."/>
            <person name="Shi W."/>
            <person name="Liang X."/>
            <person name="Du D."/>
            <person name="Sun F."/>
            <person name="Xu Z."/>
            <person name="Hao R."/>
            <person name="Lv T."/>
            <person name="Lv Y."/>
            <person name="Zheng Z."/>
            <person name="Sun M."/>
            <person name="Luo L."/>
            <person name="Cai M."/>
            <person name="Gao Y."/>
            <person name="Wang J."/>
            <person name="Yin Y."/>
            <person name="Xu X."/>
            <person name="Cheng T."/>
            <person name="Wang J."/>
        </authorList>
    </citation>
    <scope>NUCLEOTIDE SEQUENCE [LARGE SCALE GENOMIC DNA]</scope>
</reference>
<dbReference type="Pfam" id="PF08284">
    <property type="entry name" value="RVP_2"/>
    <property type="match status" value="1"/>
</dbReference>
<accession>A0ABM1LZA1</accession>
<dbReference type="PANTHER" id="PTHR15503">
    <property type="entry name" value="LDOC1 RELATED"/>
    <property type="match status" value="1"/>
</dbReference>
<name>A0ABM1LZA1_PRUMU</name>
<dbReference type="InterPro" id="IPR032567">
    <property type="entry name" value="RTL1-rel"/>
</dbReference>
<evidence type="ECO:0000313" key="1">
    <source>
        <dbReference type="Proteomes" id="UP000694861"/>
    </source>
</evidence>
<dbReference type="Proteomes" id="UP000694861">
    <property type="component" value="Unplaced"/>
</dbReference>
<dbReference type="CDD" id="cd00303">
    <property type="entry name" value="retropepsin_like"/>
    <property type="match status" value="1"/>
</dbReference>
<protein>
    <submittedName>
        <fullName evidence="2">Uncharacterized protein LOC107882034</fullName>
    </submittedName>
</protein>
<dbReference type="PANTHER" id="PTHR15503:SF45">
    <property type="entry name" value="RNA-DIRECTED DNA POLYMERASE HOMOLOG"/>
    <property type="match status" value="1"/>
</dbReference>
<feature type="non-terminal residue" evidence="2">
    <location>
        <position position="134"/>
    </location>
</feature>
<dbReference type="GeneID" id="107882034"/>
<proteinExistence type="predicted"/>
<keyword evidence="1" id="KW-1185">Reference proteome</keyword>
<reference evidence="2" key="2">
    <citation type="submission" date="2025-08" db="UniProtKB">
        <authorList>
            <consortium name="RefSeq"/>
        </authorList>
    </citation>
    <scope>IDENTIFICATION</scope>
</reference>